<feature type="transmembrane region" description="Helical" evidence="1">
    <location>
        <begin position="59"/>
        <end position="79"/>
    </location>
</feature>
<dbReference type="EMBL" id="JACSPR010000009">
    <property type="protein sequence ID" value="MBD8030967.1"/>
    <property type="molecule type" value="Genomic_DNA"/>
</dbReference>
<evidence type="ECO:0000313" key="3">
    <source>
        <dbReference type="Proteomes" id="UP000650224"/>
    </source>
</evidence>
<comment type="caution">
    <text evidence="2">The sequence shown here is derived from an EMBL/GenBank/DDBJ whole genome shotgun (WGS) entry which is preliminary data.</text>
</comment>
<dbReference type="Proteomes" id="UP000650224">
    <property type="component" value="Unassembled WGS sequence"/>
</dbReference>
<organism evidence="2 3">
    <name type="scientific">Corynebacterium gallinarum</name>
    <dbReference type="NCBI Taxonomy" id="2762214"/>
    <lineage>
        <taxon>Bacteria</taxon>
        <taxon>Bacillati</taxon>
        <taxon>Actinomycetota</taxon>
        <taxon>Actinomycetes</taxon>
        <taxon>Mycobacteriales</taxon>
        <taxon>Corynebacteriaceae</taxon>
        <taxon>Corynebacterium</taxon>
    </lineage>
</organism>
<feature type="transmembrane region" description="Helical" evidence="1">
    <location>
        <begin position="117"/>
        <end position="140"/>
    </location>
</feature>
<evidence type="ECO:0000313" key="2">
    <source>
        <dbReference type="EMBL" id="MBD8030967.1"/>
    </source>
</evidence>
<proteinExistence type="predicted"/>
<keyword evidence="1" id="KW-1133">Transmembrane helix</keyword>
<accession>A0A8I0HR21</accession>
<evidence type="ECO:0000256" key="1">
    <source>
        <dbReference type="SAM" id="Phobius"/>
    </source>
</evidence>
<feature type="transmembrane region" description="Helical" evidence="1">
    <location>
        <begin position="24"/>
        <end position="47"/>
    </location>
</feature>
<keyword evidence="3" id="KW-1185">Reference proteome</keyword>
<reference evidence="2 3" key="1">
    <citation type="submission" date="2020-08" db="EMBL/GenBank/DDBJ databases">
        <title>A Genomic Blueprint of the Chicken Gut Microbiome.</title>
        <authorList>
            <person name="Gilroy R."/>
            <person name="Ravi A."/>
            <person name="Getino M."/>
            <person name="Pursley I."/>
            <person name="Horton D.L."/>
            <person name="Alikhan N.-F."/>
            <person name="Baker D."/>
            <person name="Gharbi K."/>
            <person name="Hall N."/>
            <person name="Watson M."/>
            <person name="Adriaenssens E.M."/>
            <person name="Foster-Nyarko E."/>
            <person name="Jarju S."/>
            <person name="Secka A."/>
            <person name="Antonio M."/>
            <person name="Oren A."/>
            <person name="Chaudhuri R."/>
            <person name="La Ragione R.M."/>
            <person name="Hildebrand F."/>
            <person name="Pallen M.J."/>
        </authorList>
    </citation>
    <scope>NUCLEOTIDE SEQUENCE [LARGE SCALE GENOMIC DNA]</scope>
    <source>
        <strain evidence="2 3">Sa1YVA5</strain>
    </source>
</reference>
<name>A0A8I0HR21_9CORY</name>
<keyword evidence="1" id="KW-0812">Transmembrane</keyword>
<sequence>MSTSLNPHDAQQLLDRADKLRHSVAGFSLSWIGFVGICAGSALYAIGAPIWTTTDFPHAILLTTALAWILSFAVFSIVVAIRAGSAPRGFAIRWGLMMAAWALLWVVTTFLSPEFTAWQAAGTAGGFLLLALIGTAWELISTPRSARSAQ</sequence>
<dbReference type="RefSeq" id="WP_191734211.1">
    <property type="nucleotide sequence ID" value="NZ_JACSPR010000009.1"/>
</dbReference>
<keyword evidence="1" id="KW-0472">Membrane</keyword>
<protein>
    <submittedName>
        <fullName evidence="2">Uncharacterized protein</fullName>
    </submittedName>
</protein>
<dbReference type="AlphaFoldDB" id="A0A8I0HR21"/>
<feature type="transmembrane region" description="Helical" evidence="1">
    <location>
        <begin position="91"/>
        <end position="111"/>
    </location>
</feature>
<gene>
    <name evidence="2" type="ORF">H9627_11665</name>
</gene>